<sequence>MASKRLLANQGEWAMIIKAQDEATNNIIKEEKELVSATKRRYKEELDKQLEIKNKISKTQVSDKADDYLFHQLQQVALKDYENKKKLQDRNVQQFLYSKHQEDSSNKYLKQQQNTENDRAFEQQRIKITQKELEEEKHKELSERHKRIQLEQDELHRINYEKERKRQMMNSEKLKDKEMIEKKMNEMKEAESSYREFYEKKIREQEKKISVFHPITEAQVYKQELIDKRSQEYQRYATEKEENRERNEEISRLKAVQEMKYELEKQIEVKQKKKLSEIENNKSYFEIAKSKAMEEIMQNDLERDKRNREREELKKVLKKQVEEKEQETFKILRMNDQEKRIHNNLLEDLKSKKPVVFPAVPGANLTEPPRKVTLNRIYGIPLSGTPTFMGKEIDRKTNNLTPDILNKSADSSLVNKKYYYPDPFKHNPITNPIGPEMPKYLPGQRVIKDLSSFSKLARAGNAQLK</sequence>
<accession>A0A1R2B792</accession>
<evidence type="ECO:0000313" key="3">
    <source>
        <dbReference type="Proteomes" id="UP000187209"/>
    </source>
</evidence>
<comment type="caution">
    <text evidence="2">The sequence shown here is derived from an EMBL/GenBank/DDBJ whole genome shotgun (WGS) entry which is preliminary data.</text>
</comment>
<proteinExistence type="predicted"/>
<gene>
    <name evidence="2" type="ORF">SteCoe_28842</name>
</gene>
<organism evidence="2 3">
    <name type="scientific">Stentor coeruleus</name>
    <dbReference type="NCBI Taxonomy" id="5963"/>
    <lineage>
        <taxon>Eukaryota</taxon>
        <taxon>Sar</taxon>
        <taxon>Alveolata</taxon>
        <taxon>Ciliophora</taxon>
        <taxon>Postciliodesmatophora</taxon>
        <taxon>Heterotrichea</taxon>
        <taxon>Heterotrichida</taxon>
        <taxon>Stentoridae</taxon>
        <taxon>Stentor</taxon>
    </lineage>
</organism>
<dbReference type="OrthoDB" id="325453at2759"/>
<dbReference type="AlphaFoldDB" id="A0A1R2B792"/>
<name>A0A1R2B792_9CILI</name>
<feature type="coiled-coil region" evidence="1">
    <location>
        <begin position="253"/>
        <end position="327"/>
    </location>
</feature>
<dbReference type="EMBL" id="MPUH01000882">
    <property type="protein sequence ID" value="OMJ72673.1"/>
    <property type="molecule type" value="Genomic_DNA"/>
</dbReference>
<evidence type="ECO:0000256" key="1">
    <source>
        <dbReference type="SAM" id="Coils"/>
    </source>
</evidence>
<reference evidence="2 3" key="1">
    <citation type="submission" date="2016-11" db="EMBL/GenBank/DDBJ databases">
        <title>The macronuclear genome of Stentor coeruleus: a giant cell with tiny introns.</title>
        <authorList>
            <person name="Slabodnick M."/>
            <person name="Ruby J.G."/>
            <person name="Reiff S.B."/>
            <person name="Swart E.C."/>
            <person name="Gosai S."/>
            <person name="Prabakaran S."/>
            <person name="Witkowska E."/>
            <person name="Larue G.E."/>
            <person name="Fisher S."/>
            <person name="Freeman R.M."/>
            <person name="Gunawardena J."/>
            <person name="Chu W."/>
            <person name="Stover N.A."/>
            <person name="Gregory B.D."/>
            <person name="Nowacki M."/>
            <person name="Derisi J."/>
            <person name="Roy S.W."/>
            <person name="Marshall W.F."/>
            <person name="Sood P."/>
        </authorList>
    </citation>
    <scope>NUCLEOTIDE SEQUENCE [LARGE SCALE GENOMIC DNA]</scope>
    <source>
        <strain evidence="2">WM001</strain>
    </source>
</reference>
<feature type="coiled-coil region" evidence="1">
    <location>
        <begin position="20"/>
        <end position="48"/>
    </location>
</feature>
<keyword evidence="3" id="KW-1185">Reference proteome</keyword>
<evidence type="ECO:0000313" key="2">
    <source>
        <dbReference type="EMBL" id="OMJ72673.1"/>
    </source>
</evidence>
<keyword evidence="1" id="KW-0175">Coiled coil</keyword>
<dbReference type="Proteomes" id="UP000187209">
    <property type="component" value="Unassembled WGS sequence"/>
</dbReference>
<protein>
    <submittedName>
        <fullName evidence="2">Uncharacterized protein</fullName>
    </submittedName>
</protein>
<feature type="coiled-coil region" evidence="1">
    <location>
        <begin position="119"/>
        <end position="200"/>
    </location>
</feature>